<dbReference type="PANTHER" id="PTHR30472">
    <property type="entry name" value="FERRIC ENTEROBACTIN TRANSPORT SYSTEM PERMEASE PROTEIN"/>
    <property type="match status" value="1"/>
</dbReference>
<evidence type="ECO:0000256" key="5">
    <source>
        <dbReference type="ARBA" id="ARBA00022692"/>
    </source>
</evidence>
<evidence type="ECO:0000256" key="9">
    <source>
        <dbReference type="SAM" id="Phobius"/>
    </source>
</evidence>
<dbReference type="AlphaFoldDB" id="A0A495JJA3"/>
<feature type="transmembrane region" description="Helical" evidence="9">
    <location>
        <begin position="117"/>
        <end position="138"/>
    </location>
</feature>
<comment type="caution">
    <text evidence="10">The sequence shown here is derived from an EMBL/GenBank/DDBJ whole genome shotgun (WGS) entry which is preliminary data.</text>
</comment>
<protein>
    <submittedName>
        <fullName evidence="10">Iron complex transport system permease protein</fullName>
    </submittedName>
</protein>
<sequence>MFTEVRPTHATTAPPPESPPQAPSPRRAATGWRLSGLVLAIAVVAVVALLSLAVGAKPVAPGTVVHELLHRTGSADGDIVHGLRIPRTLLGLAVGAALGLAGALMQALTRNPLADPGLLGVNAGAAAAVVTAIALLGVTSPLGYVWFALLGAAFAATVVYLLGSRGRSAATAVRLTLAGTAITAALTGYISGLVLLDPDAFNGYRFWSVGSLAGRDLSVLTAVGPFLLAGAVCALALARPLNALALGEERGRALGAHVGRTRGIGVLAVTLLCGAATAALGPIAFVGLTIPHIARALVGPDQRWILPYSMVLAPILLLGADIIGRVIARPGEIEVGIVTAFVGAPVLVALIRRTRVAQP</sequence>
<dbReference type="Pfam" id="PF01032">
    <property type="entry name" value="FecCD"/>
    <property type="match status" value="1"/>
</dbReference>
<keyword evidence="5 9" id="KW-0812">Transmembrane</keyword>
<proteinExistence type="inferred from homology"/>
<dbReference type="CDD" id="cd06550">
    <property type="entry name" value="TM_ABC_iron-siderophores_like"/>
    <property type="match status" value="1"/>
</dbReference>
<evidence type="ECO:0000313" key="11">
    <source>
        <dbReference type="Proteomes" id="UP000277671"/>
    </source>
</evidence>
<evidence type="ECO:0000313" key="10">
    <source>
        <dbReference type="EMBL" id="RKR88648.1"/>
    </source>
</evidence>
<feature type="transmembrane region" description="Helical" evidence="9">
    <location>
        <begin position="305"/>
        <end position="323"/>
    </location>
</feature>
<feature type="region of interest" description="Disordered" evidence="8">
    <location>
        <begin position="1"/>
        <end position="28"/>
    </location>
</feature>
<keyword evidence="6 9" id="KW-1133">Transmembrane helix</keyword>
<dbReference type="Proteomes" id="UP000277671">
    <property type="component" value="Unassembled WGS sequence"/>
</dbReference>
<feature type="transmembrane region" description="Helical" evidence="9">
    <location>
        <begin position="88"/>
        <end position="105"/>
    </location>
</feature>
<feature type="transmembrane region" description="Helical" evidence="9">
    <location>
        <begin position="144"/>
        <end position="163"/>
    </location>
</feature>
<dbReference type="GO" id="GO:0005886">
    <property type="term" value="C:plasma membrane"/>
    <property type="evidence" value="ECO:0007669"/>
    <property type="project" value="UniProtKB-SubCell"/>
</dbReference>
<keyword evidence="11" id="KW-1185">Reference proteome</keyword>
<name>A0A495JJA3_9ACTN</name>
<accession>A0A495JJA3</accession>
<evidence type="ECO:0000256" key="2">
    <source>
        <dbReference type="ARBA" id="ARBA00007935"/>
    </source>
</evidence>
<dbReference type="InterPro" id="IPR037294">
    <property type="entry name" value="ABC_BtuC-like"/>
</dbReference>
<evidence type="ECO:0000256" key="4">
    <source>
        <dbReference type="ARBA" id="ARBA00022475"/>
    </source>
</evidence>
<evidence type="ECO:0000256" key="6">
    <source>
        <dbReference type="ARBA" id="ARBA00022989"/>
    </source>
</evidence>
<keyword evidence="7 9" id="KW-0472">Membrane</keyword>
<organism evidence="10 11">
    <name type="scientific">Micromonospora pisi</name>
    <dbReference type="NCBI Taxonomy" id="589240"/>
    <lineage>
        <taxon>Bacteria</taxon>
        <taxon>Bacillati</taxon>
        <taxon>Actinomycetota</taxon>
        <taxon>Actinomycetes</taxon>
        <taxon>Micromonosporales</taxon>
        <taxon>Micromonosporaceae</taxon>
        <taxon>Micromonospora</taxon>
    </lineage>
</organism>
<gene>
    <name evidence="10" type="ORF">BDK92_2977</name>
</gene>
<evidence type="ECO:0000256" key="1">
    <source>
        <dbReference type="ARBA" id="ARBA00004651"/>
    </source>
</evidence>
<keyword evidence="3" id="KW-0813">Transport</keyword>
<feature type="compositionally biased region" description="Pro residues" evidence="8">
    <location>
        <begin position="13"/>
        <end position="23"/>
    </location>
</feature>
<feature type="transmembrane region" description="Helical" evidence="9">
    <location>
        <begin position="34"/>
        <end position="54"/>
    </location>
</feature>
<feature type="transmembrane region" description="Helical" evidence="9">
    <location>
        <begin position="335"/>
        <end position="352"/>
    </location>
</feature>
<dbReference type="EMBL" id="RBKT01000001">
    <property type="protein sequence ID" value="RKR88648.1"/>
    <property type="molecule type" value="Genomic_DNA"/>
</dbReference>
<feature type="transmembrane region" description="Helical" evidence="9">
    <location>
        <begin position="217"/>
        <end position="242"/>
    </location>
</feature>
<comment type="subcellular location">
    <subcellularLocation>
        <location evidence="1">Cell membrane</location>
        <topology evidence="1">Multi-pass membrane protein</topology>
    </subcellularLocation>
</comment>
<dbReference type="GO" id="GO:0022857">
    <property type="term" value="F:transmembrane transporter activity"/>
    <property type="evidence" value="ECO:0007669"/>
    <property type="project" value="InterPro"/>
</dbReference>
<dbReference type="InterPro" id="IPR000522">
    <property type="entry name" value="ABC_transptr_permease_BtuC"/>
</dbReference>
<keyword evidence="4" id="KW-1003">Cell membrane</keyword>
<dbReference type="SUPFAM" id="SSF81345">
    <property type="entry name" value="ABC transporter involved in vitamin B12 uptake, BtuC"/>
    <property type="match status" value="1"/>
</dbReference>
<dbReference type="Gene3D" id="1.10.3470.10">
    <property type="entry name" value="ABC transporter involved in vitamin B12 uptake, BtuC"/>
    <property type="match status" value="1"/>
</dbReference>
<comment type="similarity">
    <text evidence="2">Belongs to the binding-protein-dependent transport system permease family. FecCD subfamily.</text>
</comment>
<evidence type="ECO:0000256" key="7">
    <source>
        <dbReference type="ARBA" id="ARBA00023136"/>
    </source>
</evidence>
<evidence type="ECO:0000256" key="3">
    <source>
        <dbReference type="ARBA" id="ARBA00022448"/>
    </source>
</evidence>
<dbReference type="OrthoDB" id="9782305at2"/>
<feature type="transmembrane region" description="Helical" evidence="9">
    <location>
        <begin position="175"/>
        <end position="197"/>
    </location>
</feature>
<evidence type="ECO:0000256" key="8">
    <source>
        <dbReference type="SAM" id="MobiDB-lite"/>
    </source>
</evidence>
<dbReference type="PANTHER" id="PTHR30472:SF1">
    <property type="entry name" value="FE(3+) DICITRATE TRANSPORT SYSTEM PERMEASE PROTEIN FECC-RELATED"/>
    <property type="match status" value="1"/>
</dbReference>
<dbReference type="FunFam" id="1.10.3470.10:FF:000001">
    <property type="entry name" value="Vitamin B12 ABC transporter permease BtuC"/>
    <property type="match status" value="1"/>
</dbReference>
<dbReference type="GO" id="GO:0033214">
    <property type="term" value="P:siderophore-iron import into cell"/>
    <property type="evidence" value="ECO:0007669"/>
    <property type="project" value="TreeGrafter"/>
</dbReference>
<feature type="transmembrane region" description="Helical" evidence="9">
    <location>
        <begin position="263"/>
        <end position="285"/>
    </location>
</feature>
<dbReference type="RefSeq" id="WP_121157246.1">
    <property type="nucleotide sequence ID" value="NZ_RBKT01000001.1"/>
</dbReference>
<reference evidence="10 11" key="1">
    <citation type="submission" date="2018-10" db="EMBL/GenBank/DDBJ databases">
        <title>Sequencing the genomes of 1000 actinobacteria strains.</title>
        <authorList>
            <person name="Klenk H.-P."/>
        </authorList>
    </citation>
    <scope>NUCLEOTIDE SEQUENCE [LARGE SCALE GENOMIC DNA]</scope>
    <source>
        <strain evidence="10 11">DSM 45175</strain>
    </source>
</reference>